<dbReference type="InterPro" id="IPR013783">
    <property type="entry name" value="Ig-like_fold"/>
</dbReference>
<dbReference type="GO" id="GO:0005886">
    <property type="term" value="C:plasma membrane"/>
    <property type="evidence" value="ECO:0007669"/>
    <property type="project" value="TreeGrafter"/>
</dbReference>
<dbReference type="InterPro" id="IPR036179">
    <property type="entry name" value="Ig-like_dom_sf"/>
</dbReference>
<feature type="domain" description="Ig-like" evidence="3">
    <location>
        <begin position="28"/>
        <end position="120"/>
    </location>
</feature>
<dbReference type="InterPro" id="IPR050958">
    <property type="entry name" value="Cell_Adh-Cytoskel_Orgn"/>
</dbReference>
<comment type="caution">
    <text evidence="4">The sequence shown here is derived from an EMBL/GenBank/DDBJ whole genome shotgun (WGS) entry which is preliminary data.</text>
</comment>
<dbReference type="SUPFAM" id="SSF48726">
    <property type="entry name" value="Immunoglobulin"/>
    <property type="match status" value="1"/>
</dbReference>
<reference evidence="4 5" key="1">
    <citation type="submission" date="2023-10" db="EMBL/GenBank/DDBJ databases">
        <title>Genomes of two closely related lineages of the louse Polyplax serrata with different host specificities.</title>
        <authorList>
            <person name="Martinu J."/>
            <person name="Tarabai H."/>
            <person name="Stefka J."/>
            <person name="Hypsa V."/>
        </authorList>
    </citation>
    <scope>NUCLEOTIDE SEQUENCE [LARGE SCALE GENOMIC DNA]</scope>
    <source>
        <strain evidence="4">HR10_N</strain>
    </source>
</reference>
<dbReference type="Gene3D" id="2.60.40.10">
    <property type="entry name" value="Immunoglobulins"/>
    <property type="match status" value="1"/>
</dbReference>
<dbReference type="GO" id="GO:0030424">
    <property type="term" value="C:axon"/>
    <property type="evidence" value="ECO:0007669"/>
    <property type="project" value="TreeGrafter"/>
</dbReference>
<feature type="signal peptide" evidence="2">
    <location>
        <begin position="1"/>
        <end position="27"/>
    </location>
</feature>
<evidence type="ECO:0000256" key="2">
    <source>
        <dbReference type="SAM" id="SignalP"/>
    </source>
</evidence>
<accession>A0AAN8PRV8</accession>
<evidence type="ECO:0000259" key="3">
    <source>
        <dbReference type="PROSITE" id="PS50835"/>
    </source>
</evidence>
<dbReference type="Pfam" id="PF13927">
    <property type="entry name" value="Ig_3"/>
    <property type="match status" value="1"/>
</dbReference>
<dbReference type="GO" id="GO:0043025">
    <property type="term" value="C:neuronal cell body"/>
    <property type="evidence" value="ECO:0007669"/>
    <property type="project" value="TreeGrafter"/>
</dbReference>
<evidence type="ECO:0000313" key="4">
    <source>
        <dbReference type="EMBL" id="KAK6632674.1"/>
    </source>
</evidence>
<dbReference type="InterPro" id="IPR003598">
    <property type="entry name" value="Ig_sub2"/>
</dbReference>
<dbReference type="SMART" id="SM00408">
    <property type="entry name" value="IGc2"/>
    <property type="match status" value="1"/>
</dbReference>
<dbReference type="FunFam" id="2.60.40.10:FF:000026">
    <property type="entry name" value="roundabout homolog 2 isoform X1"/>
    <property type="match status" value="1"/>
</dbReference>
<sequence>MSQSEKLRFLNFLFLLRFIFYLREMRAPNITEHPIDVLVARNDPVTLNCKADGQPDPVIEWYKDGELVKTDEKSHKVVLPTGQLFFWKVVHGRKEQDGGIYWCVAKNPAGSARSQNATLQVAGKQCT</sequence>
<dbReference type="EMBL" id="JAWJWE010000007">
    <property type="protein sequence ID" value="KAK6632674.1"/>
    <property type="molecule type" value="Genomic_DNA"/>
</dbReference>
<evidence type="ECO:0000313" key="5">
    <source>
        <dbReference type="Proteomes" id="UP001372834"/>
    </source>
</evidence>
<dbReference type="SMART" id="SM00409">
    <property type="entry name" value="IG"/>
    <property type="match status" value="1"/>
</dbReference>
<dbReference type="Proteomes" id="UP001372834">
    <property type="component" value="Unassembled WGS sequence"/>
</dbReference>
<evidence type="ECO:0000256" key="1">
    <source>
        <dbReference type="ARBA" id="ARBA00023319"/>
    </source>
</evidence>
<dbReference type="GO" id="GO:0008046">
    <property type="term" value="F:axon guidance receptor activity"/>
    <property type="evidence" value="ECO:0007669"/>
    <property type="project" value="TreeGrafter"/>
</dbReference>
<keyword evidence="2" id="KW-0732">Signal</keyword>
<dbReference type="GO" id="GO:0050808">
    <property type="term" value="P:synapse organization"/>
    <property type="evidence" value="ECO:0007669"/>
    <property type="project" value="TreeGrafter"/>
</dbReference>
<dbReference type="GO" id="GO:0007156">
    <property type="term" value="P:homophilic cell adhesion via plasma membrane adhesion molecules"/>
    <property type="evidence" value="ECO:0007669"/>
    <property type="project" value="TreeGrafter"/>
</dbReference>
<dbReference type="InterPro" id="IPR003599">
    <property type="entry name" value="Ig_sub"/>
</dbReference>
<organism evidence="4 5">
    <name type="scientific">Polyplax serrata</name>
    <name type="common">Common mouse louse</name>
    <dbReference type="NCBI Taxonomy" id="468196"/>
    <lineage>
        <taxon>Eukaryota</taxon>
        <taxon>Metazoa</taxon>
        <taxon>Ecdysozoa</taxon>
        <taxon>Arthropoda</taxon>
        <taxon>Hexapoda</taxon>
        <taxon>Insecta</taxon>
        <taxon>Pterygota</taxon>
        <taxon>Neoptera</taxon>
        <taxon>Paraneoptera</taxon>
        <taxon>Psocodea</taxon>
        <taxon>Troctomorpha</taxon>
        <taxon>Phthiraptera</taxon>
        <taxon>Anoplura</taxon>
        <taxon>Polyplacidae</taxon>
        <taxon>Polyplax</taxon>
    </lineage>
</organism>
<name>A0AAN8PRV8_POLSC</name>
<gene>
    <name evidence="4" type="ORF">RUM43_013444</name>
</gene>
<protein>
    <recommendedName>
        <fullName evidence="3">Ig-like domain-containing protein</fullName>
    </recommendedName>
</protein>
<dbReference type="PANTHER" id="PTHR45080:SF34">
    <property type="entry name" value="MYOSIN LIGHT CHAIN KINASE, SMOOTH MUSCLE-LIKE"/>
    <property type="match status" value="1"/>
</dbReference>
<keyword evidence="1" id="KW-0393">Immunoglobulin domain</keyword>
<feature type="chain" id="PRO_5042883246" description="Ig-like domain-containing protein" evidence="2">
    <location>
        <begin position="28"/>
        <end position="127"/>
    </location>
</feature>
<dbReference type="PROSITE" id="PS50835">
    <property type="entry name" value="IG_LIKE"/>
    <property type="match status" value="1"/>
</dbReference>
<dbReference type="PANTHER" id="PTHR45080">
    <property type="entry name" value="CONTACTIN 5"/>
    <property type="match status" value="1"/>
</dbReference>
<dbReference type="InterPro" id="IPR007110">
    <property type="entry name" value="Ig-like_dom"/>
</dbReference>
<dbReference type="AlphaFoldDB" id="A0AAN8PRV8"/>
<proteinExistence type="predicted"/>